<dbReference type="OrthoDB" id="9986677at2759"/>
<organism evidence="2 3">
    <name type="scientific">Pseudocercospora eumusae</name>
    <dbReference type="NCBI Taxonomy" id="321146"/>
    <lineage>
        <taxon>Eukaryota</taxon>
        <taxon>Fungi</taxon>
        <taxon>Dikarya</taxon>
        <taxon>Ascomycota</taxon>
        <taxon>Pezizomycotina</taxon>
        <taxon>Dothideomycetes</taxon>
        <taxon>Dothideomycetidae</taxon>
        <taxon>Mycosphaerellales</taxon>
        <taxon>Mycosphaerellaceae</taxon>
        <taxon>Pseudocercospora</taxon>
    </lineage>
</organism>
<evidence type="ECO:0000313" key="2">
    <source>
        <dbReference type="EMBL" id="KXS99658.1"/>
    </source>
</evidence>
<dbReference type="AlphaFoldDB" id="A0A139HBB6"/>
<gene>
    <name evidence="2" type="ORF">AC578_9918</name>
</gene>
<feature type="transmembrane region" description="Helical" evidence="1">
    <location>
        <begin position="76"/>
        <end position="96"/>
    </location>
</feature>
<dbReference type="EMBL" id="LFZN01000088">
    <property type="protein sequence ID" value="KXS99658.1"/>
    <property type="molecule type" value="Genomic_DNA"/>
</dbReference>
<keyword evidence="1" id="KW-1133">Transmembrane helix</keyword>
<evidence type="ECO:0000256" key="1">
    <source>
        <dbReference type="SAM" id="Phobius"/>
    </source>
</evidence>
<proteinExistence type="predicted"/>
<evidence type="ECO:0000313" key="3">
    <source>
        <dbReference type="Proteomes" id="UP000070133"/>
    </source>
</evidence>
<keyword evidence="1" id="KW-0472">Membrane</keyword>
<sequence>MASAEKSSHGGSDEELKIPSVTTTIVAEKSLDDGAYVPRDDEEFIDPRLKDYPIPLVAKTVDLHNDPTEPILTFRFWVLSTLWTVVGCAVSTFYYFKPFVSTSLTGLTFERMSICNILES</sequence>
<comment type="caution">
    <text evidence="2">The sequence shown here is derived from an EMBL/GenBank/DDBJ whole genome shotgun (WGS) entry which is preliminary data.</text>
</comment>
<reference evidence="2 3" key="1">
    <citation type="submission" date="2015-07" db="EMBL/GenBank/DDBJ databases">
        <title>Comparative genomics of the Sigatoka disease complex on banana suggests a link between parallel evolutionary changes in Pseudocercospora fijiensis and Pseudocercospora eumusae and increased virulence on the banana host.</title>
        <authorList>
            <person name="Chang T.-C."/>
            <person name="Salvucci A."/>
            <person name="Crous P.W."/>
            <person name="Stergiopoulos I."/>
        </authorList>
    </citation>
    <scope>NUCLEOTIDE SEQUENCE [LARGE SCALE GENOMIC DNA]</scope>
    <source>
        <strain evidence="2 3">CBS 114824</strain>
    </source>
</reference>
<protein>
    <submittedName>
        <fullName evidence="2">Uncharacterized protein</fullName>
    </submittedName>
</protein>
<keyword evidence="3" id="KW-1185">Reference proteome</keyword>
<keyword evidence="1" id="KW-0812">Transmembrane</keyword>
<name>A0A139HBB6_9PEZI</name>
<dbReference type="Proteomes" id="UP000070133">
    <property type="component" value="Unassembled WGS sequence"/>
</dbReference>
<accession>A0A139HBB6</accession>